<keyword evidence="3" id="KW-1185">Reference proteome</keyword>
<protein>
    <submittedName>
        <fullName evidence="2">Uncharacterized protein</fullName>
    </submittedName>
</protein>
<evidence type="ECO:0000313" key="3">
    <source>
        <dbReference type="Proteomes" id="UP000799291"/>
    </source>
</evidence>
<evidence type="ECO:0000313" key="2">
    <source>
        <dbReference type="EMBL" id="KAF2686035.1"/>
    </source>
</evidence>
<dbReference type="EMBL" id="MU005577">
    <property type="protein sequence ID" value="KAF2686035.1"/>
    <property type="molecule type" value="Genomic_DNA"/>
</dbReference>
<sequence length="362" mass="41118">MANRGNDPRTPSGIPPPPKLSFPTIYNGQKKQPKDKLQKKPLSPAAVQWYDPVTGRLPRDIHNFVLDINDFRTLSREDRRSLLEGSVVKLTIDNELVAEVPLRLLLAASQEARQLYLSMPPQPFVQMNIGNQIYKDALKLLAAWMKDACTKVKAYFISPRGSFAQDVNLIAAAASLGMDNCVAHIMKIHWAALKRNPITLPQLITIDRAAPSPDFSLLDCVVGTLANQLVHDELSTDDPEFLDWMERCPRIAIVLYQRYTLLASEQLKKHEAKEAKKHRAEEMAELRAVGKKAKQALDEQHKLGKKQKDDDKKERERAKAGREERRMEKELREQLQQRLNSGRITTVTAEQARLLPRRGSEI</sequence>
<name>A0A6G1J728_9PLEO</name>
<feature type="compositionally biased region" description="Polar residues" evidence="1">
    <location>
        <begin position="340"/>
        <end position="349"/>
    </location>
</feature>
<organism evidence="2 3">
    <name type="scientific">Lentithecium fluviatile CBS 122367</name>
    <dbReference type="NCBI Taxonomy" id="1168545"/>
    <lineage>
        <taxon>Eukaryota</taxon>
        <taxon>Fungi</taxon>
        <taxon>Dikarya</taxon>
        <taxon>Ascomycota</taxon>
        <taxon>Pezizomycotina</taxon>
        <taxon>Dothideomycetes</taxon>
        <taxon>Pleosporomycetidae</taxon>
        <taxon>Pleosporales</taxon>
        <taxon>Massarineae</taxon>
        <taxon>Lentitheciaceae</taxon>
        <taxon>Lentithecium</taxon>
    </lineage>
</organism>
<evidence type="ECO:0000256" key="1">
    <source>
        <dbReference type="SAM" id="MobiDB-lite"/>
    </source>
</evidence>
<dbReference type="Proteomes" id="UP000799291">
    <property type="component" value="Unassembled WGS sequence"/>
</dbReference>
<feature type="compositionally biased region" description="Basic and acidic residues" evidence="1">
    <location>
        <begin position="295"/>
        <end position="335"/>
    </location>
</feature>
<proteinExistence type="predicted"/>
<feature type="region of interest" description="Disordered" evidence="1">
    <location>
        <begin position="286"/>
        <end position="362"/>
    </location>
</feature>
<dbReference type="OrthoDB" id="3778186at2759"/>
<gene>
    <name evidence="2" type="ORF">K458DRAFT_402576</name>
</gene>
<feature type="region of interest" description="Disordered" evidence="1">
    <location>
        <begin position="1"/>
        <end position="43"/>
    </location>
</feature>
<dbReference type="AlphaFoldDB" id="A0A6G1J728"/>
<accession>A0A6G1J728</accession>
<reference evidence="2" key="1">
    <citation type="journal article" date="2020" name="Stud. Mycol.">
        <title>101 Dothideomycetes genomes: a test case for predicting lifestyles and emergence of pathogens.</title>
        <authorList>
            <person name="Haridas S."/>
            <person name="Albert R."/>
            <person name="Binder M."/>
            <person name="Bloem J."/>
            <person name="Labutti K."/>
            <person name="Salamov A."/>
            <person name="Andreopoulos B."/>
            <person name="Baker S."/>
            <person name="Barry K."/>
            <person name="Bills G."/>
            <person name="Bluhm B."/>
            <person name="Cannon C."/>
            <person name="Castanera R."/>
            <person name="Culley D."/>
            <person name="Daum C."/>
            <person name="Ezra D."/>
            <person name="Gonzalez J."/>
            <person name="Henrissat B."/>
            <person name="Kuo A."/>
            <person name="Liang C."/>
            <person name="Lipzen A."/>
            <person name="Lutzoni F."/>
            <person name="Magnuson J."/>
            <person name="Mondo S."/>
            <person name="Nolan M."/>
            <person name="Ohm R."/>
            <person name="Pangilinan J."/>
            <person name="Park H.-J."/>
            <person name="Ramirez L."/>
            <person name="Alfaro M."/>
            <person name="Sun H."/>
            <person name="Tritt A."/>
            <person name="Yoshinaga Y."/>
            <person name="Zwiers L.-H."/>
            <person name="Turgeon B."/>
            <person name="Goodwin S."/>
            <person name="Spatafora J."/>
            <person name="Crous P."/>
            <person name="Grigoriev I."/>
        </authorList>
    </citation>
    <scope>NUCLEOTIDE SEQUENCE</scope>
    <source>
        <strain evidence="2">CBS 122367</strain>
    </source>
</reference>